<protein>
    <submittedName>
        <fullName evidence="2">Uncharacterized protein</fullName>
    </submittedName>
</protein>
<evidence type="ECO:0000256" key="1">
    <source>
        <dbReference type="SAM" id="Phobius"/>
    </source>
</evidence>
<reference evidence="2" key="1">
    <citation type="journal article" date="2021" name="PeerJ">
        <title>Extensive microbial diversity within the chicken gut microbiome revealed by metagenomics and culture.</title>
        <authorList>
            <person name="Gilroy R."/>
            <person name="Ravi A."/>
            <person name="Getino M."/>
            <person name="Pursley I."/>
            <person name="Horton D.L."/>
            <person name="Alikhan N.F."/>
            <person name="Baker D."/>
            <person name="Gharbi K."/>
            <person name="Hall N."/>
            <person name="Watson M."/>
            <person name="Adriaenssens E.M."/>
            <person name="Foster-Nyarko E."/>
            <person name="Jarju S."/>
            <person name="Secka A."/>
            <person name="Antonio M."/>
            <person name="Oren A."/>
            <person name="Chaudhuri R.R."/>
            <person name="La Ragione R."/>
            <person name="Hildebrand F."/>
            <person name="Pallen M.J."/>
        </authorList>
    </citation>
    <scope>NUCLEOTIDE SEQUENCE</scope>
    <source>
        <strain evidence="2">ChiHjej12B11-9195</strain>
    </source>
</reference>
<keyword evidence="1" id="KW-0812">Transmembrane</keyword>
<organism evidence="2 3">
    <name type="scientific">Candidatus Rothia avicola</name>
    <dbReference type="NCBI Taxonomy" id="2840478"/>
    <lineage>
        <taxon>Bacteria</taxon>
        <taxon>Bacillati</taxon>
        <taxon>Actinomycetota</taxon>
        <taxon>Actinomycetes</taxon>
        <taxon>Micrococcales</taxon>
        <taxon>Micrococcaceae</taxon>
        <taxon>Rothia</taxon>
    </lineage>
</organism>
<dbReference type="Proteomes" id="UP000824134">
    <property type="component" value="Unassembled WGS sequence"/>
</dbReference>
<keyword evidence="1" id="KW-0472">Membrane</keyword>
<evidence type="ECO:0000313" key="3">
    <source>
        <dbReference type="Proteomes" id="UP000824134"/>
    </source>
</evidence>
<name>A0A9D2CP85_9MICC</name>
<proteinExistence type="predicted"/>
<keyword evidence="1" id="KW-1133">Transmembrane helix</keyword>
<comment type="caution">
    <text evidence="2">The sequence shown here is derived from an EMBL/GenBank/DDBJ whole genome shotgun (WGS) entry which is preliminary data.</text>
</comment>
<feature type="transmembrane region" description="Helical" evidence="1">
    <location>
        <begin position="32"/>
        <end position="51"/>
    </location>
</feature>
<dbReference type="AlphaFoldDB" id="A0A9D2CP85"/>
<sequence length="143" mass="16755">MAGVFPLWKMLQPVLSFFNTGLNAPASNSDQIWWIWLFILLFFLLIAVIALRHLAELQLRKPLFLGWALSGVGRRITLEKVRVGRCPQCGGKMRYYNKPTKWIDYIYTNSKKRREITERSPALECKRNPKHWYEIDPAEAEAM</sequence>
<dbReference type="EMBL" id="DXCN01000035">
    <property type="protein sequence ID" value="HIY94784.1"/>
    <property type="molecule type" value="Genomic_DNA"/>
</dbReference>
<reference evidence="2" key="2">
    <citation type="submission" date="2021-04" db="EMBL/GenBank/DDBJ databases">
        <authorList>
            <person name="Gilroy R."/>
        </authorList>
    </citation>
    <scope>NUCLEOTIDE SEQUENCE</scope>
    <source>
        <strain evidence="2">ChiHjej12B11-9195</strain>
    </source>
</reference>
<accession>A0A9D2CP85</accession>
<evidence type="ECO:0000313" key="2">
    <source>
        <dbReference type="EMBL" id="HIY94784.1"/>
    </source>
</evidence>
<gene>
    <name evidence="2" type="ORF">H9821_03855</name>
</gene>